<organism evidence="3 4">
    <name type="scientific">Defluviicoccus vanus</name>
    <dbReference type="NCBI Taxonomy" id="111831"/>
    <lineage>
        <taxon>Bacteria</taxon>
        <taxon>Pseudomonadati</taxon>
        <taxon>Pseudomonadota</taxon>
        <taxon>Alphaproteobacteria</taxon>
        <taxon>Rhodospirillales</taxon>
        <taxon>Rhodospirillaceae</taxon>
        <taxon>Defluviicoccus</taxon>
    </lineage>
</organism>
<dbReference type="KEGG" id="dvn:HQ394_10590"/>
<dbReference type="GO" id="GO:0120147">
    <property type="term" value="F:formylglycine-generating oxidase activity"/>
    <property type="evidence" value="ECO:0007669"/>
    <property type="project" value="TreeGrafter"/>
</dbReference>
<dbReference type="SUPFAM" id="SSF56436">
    <property type="entry name" value="C-type lectin-like"/>
    <property type="match status" value="1"/>
</dbReference>
<protein>
    <submittedName>
        <fullName evidence="3">Formylglycine-generating enzyme family protein</fullName>
    </submittedName>
</protein>
<dbReference type="InterPro" id="IPR005532">
    <property type="entry name" value="SUMF_dom"/>
</dbReference>
<dbReference type="EMBL" id="CP053923">
    <property type="protein sequence ID" value="QNT69688.1"/>
    <property type="molecule type" value="Genomic_DNA"/>
</dbReference>
<sequence>MPVLVALALTAGGVGYYVWTAMLPSPDGSPAPVVEADATASIEASNPGPRAVRDCDDCPEVVTVPAGSFLMGSAADDPAAAPEEQPQHQVTIAAPFAIGRTEVTFAEWIACVADGGCNGYRPPHEGWGGGPRPVINISWHDAENYVEWLARKTGKPYRLPTEAEWEYATRAGTTTAYWWGNDIGHNLANCKTCGSAWDEQQTAPVASFRANVFGLFDVHGNVWEWVEDCWQPDYKAASTQGLPPNSRRGCSKRTLRGGSWDNSPDLLRSAARLWGQADGRDNSIGFRVALTLPATDDAAAGR</sequence>
<accession>A0A7H1N1V2</accession>
<dbReference type="PANTHER" id="PTHR23150">
    <property type="entry name" value="SULFATASE MODIFYING FACTOR 1, 2"/>
    <property type="match status" value="1"/>
</dbReference>
<dbReference type="Pfam" id="PF03781">
    <property type="entry name" value="FGE-sulfatase"/>
    <property type="match status" value="1"/>
</dbReference>
<name>A0A7H1N1V2_9PROT</name>
<dbReference type="PANTHER" id="PTHR23150:SF35">
    <property type="entry name" value="BLL6746 PROTEIN"/>
    <property type="match status" value="1"/>
</dbReference>
<evidence type="ECO:0000313" key="3">
    <source>
        <dbReference type="EMBL" id="QNT69688.1"/>
    </source>
</evidence>
<feature type="domain" description="Sulfatase-modifying factor enzyme-like" evidence="2">
    <location>
        <begin position="58"/>
        <end position="289"/>
    </location>
</feature>
<dbReference type="AlphaFoldDB" id="A0A7H1N1V2"/>
<gene>
    <name evidence="3" type="ORF">HQ394_10590</name>
</gene>
<evidence type="ECO:0000313" key="4">
    <source>
        <dbReference type="Proteomes" id="UP000516369"/>
    </source>
</evidence>
<dbReference type="InterPro" id="IPR016187">
    <property type="entry name" value="CTDL_fold"/>
</dbReference>
<dbReference type="Proteomes" id="UP000516369">
    <property type="component" value="Chromosome"/>
</dbReference>
<evidence type="ECO:0000256" key="1">
    <source>
        <dbReference type="SAM" id="MobiDB-lite"/>
    </source>
</evidence>
<dbReference type="InterPro" id="IPR042095">
    <property type="entry name" value="SUMF_sf"/>
</dbReference>
<feature type="region of interest" description="Disordered" evidence="1">
    <location>
        <begin position="237"/>
        <end position="256"/>
    </location>
</feature>
<evidence type="ECO:0000259" key="2">
    <source>
        <dbReference type="Pfam" id="PF03781"/>
    </source>
</evidence>
<reference evidence="3 4" key="1">
    <citation type="submission" date="2020-05" db="EMBL/GenBank/DDBJ databases">
        <title>Complete closed genome sequence of Defluviicoccus vanus.</title>
        <authorList>
            <person name="Bessarab I."/>
            <person name="Arumugam K."/>
            <person name="Maszenan A.M."/>
            <person name="Seviour R.J."/>
            <person name="Williams R.B."/>
        </authorList>
    </citation>
    <scope>NUCLEOTIDE SEQUENCE [LARGE SCALE GENOMIC DNA]</scope>
    <source>
        <strain evidence="3 4">Ben 114</strain>
    </source>
</reference>
<keyword evidence="4" id="KW-1185">Reference proteome</keyword>
<dbReference type="Gene3D" id="3.90.1580.10">
    <property type="entry name" value="paralog of FGE (formylglycine-generating enzyme)"/>
    <property type="match status" value="1"/>
</dbReference>
<dbReference type="InterPro" id="IPR051043">
    <property type="entry name" value="Sulfatase_Mod_Factor_Kinase"/>
</dbReference>
<dbReference type="RefSeq" id="WP_190260205.1">
    <property type="nucleotide sequence ID" value="NZ_CP053923.1"/>
</dbReference>
<proteinExistence type="predicted"/>